<keyword evidence="1" id="KW-1133">Transmembrane helix</keyword>
<evidence type="ECO:0000313" key="5">
    <source>
        <dbReference type="Proteomes" id="UP000298058"/>
    </source>
</evidence>
<name>A0A4R9LY86_9LEPT</name>
<evidence type="ECO:0000259" key="3">
    <source>
        <dbReference type="Pfam" id="PF25853"/>
    </source>
</evidence>
<feature type="transmembrane region" description="Helical" evidence="1">
    <location>
        <begin position="123"/>
        <end position="140"/>
    </location>
</feature>
<feature type="transmembrane region" description="Helical" evidence="1">
    <location>
        <begin position="276"/>
        <end position="295"/>
    </location>
</feature>
<dbReference type="RefSeq" id="WP_135760995.1">
    <property type="nucleotide sequence ID" value="NZ_RQHW01000047.1"/>
</dbReference>
<feature type="domain" description="DUF6311" evidence="2">
    <location>
        <begin position="10"/>
        <end position="395"/>
    </location>
</feature>
<proteinExistence type="predicted"/>
<keyword evidence="1" id="KW-0472">Membrane</keyword>
<feature type="transmembrane region" description="Helical" evidence="1">
    <location>
        <begin position="169"/>
        <end position="196"/>
    </location>
</feature>
<dbReference type="Pfam" id="PF25853">
    <property type="entry name" value="DUF6311_C"/>
    <property type="match status" value="1"/>
</dbReference>
<sequence length="533" mass="62582">MRLFIRVFPGLCCFLFLTKGKILDVTYVSWLLDGDPAMSWIGWQFFRTSDLFQIPWGLNPYYGLEISSSIVYSDSIPLFSILFKLFNSLLPTQFQFFGIWILLCFLLQSYFASKLLGLFVSSSRLRFLFTFFFCLAPCFLWRLHGHYSLCAHWVILAGLYGYFNRKFSFSYWLILVFLSSLIHPYICFFCLSFFCIDLLQRALQRQLSFYKVILLFCLCVSILGAGMYSAGYFSLGSDLSSDTSGYRMNLLSVFDAEEGWSRIFPDIPGERFEYEGFNFIGTGILILIVFCFLSFRKGTSLFLKPKMIPLGFFLLFLFFYSLSEKINFADKTIFVYQYPVILEPFHSVFRANGRFFWPVLYTIYLVVMIQFYKSISKKWIELVTFVILIIFVFDLYPKIEFFQKRFDVPTANQKQLVAASPEWTKISKPYRSMYLVFPENKPKHWETLALVALENRLSINFGYFTRLNRVRLLESKNKLAKEIEQGNFSDKILYVFSDKRIWSEAVSRKAEVDLTGEIDGIYFLAPKFLLHEI</sequence>
<dbReference type="AlphaFoldDB" id="A0A4R9LY86"/>
<reference evidence="4" key="1">
    <citation type="journal article" date="2019" name="PLoS Negl. Trop. Dis.">
        <title>Revisiting the worldwide diversity of Leptospira species in the environment.</title>
        <authorList>
            <person name="Vincent A.T."/>
            <person name="Schiettekatte O."/>
            <person name="Bourhy P."/>
            <person name="Veyrier F.J."/>
            <person name="Picardeau M."/>
        </authorList>
    </citation>
    <scope>NUCLEOTIDE SEQUENCE [LARGE SCALE GENOMIC DNA]</scope>
    <source>
        <strain evidence="4">201300427</strain>
    </source>
</reference>
<evidence type="ECO:0008006" key="6">
    <source>
        <dbReference type="Google" id="ProtNLM"/>
    </source>
</evidence>
<dbReference type="InterPro" id="IPR046278">
    <property type="entry name" value="DUF6311"/>
</dbReference>
<dbReference type="EMBL" id="RQHW01000047">
    <property type="protein sequence ID" value="TGN18307.1"/>
    <property type="molecule type" value="Genomic_DNA"/>
</dbReference>
<organism evidence="4 5">
    <name type="scientific">Leptospira idonii</name>
    <dbReference type="NCBI Taxonomy" id="1193500"/>
    <lineage>
        <taxon>Bacteria</taxon>
        <taxon>Pseudomonadati</taxon>
        <taxon>Spirochaetota</taxon>
        <taxon>Spirochaetia</taxon>
        <taxon>Leptospirales</taxon>
        <taxon>Leptospiraceae</taxon>
        <taxon>Leptospira</taxon>
    </lineage>
</organism>
<dbReference type="Proteomes" id="UP000298058">
    <property type="component" value="Unassembled WGS sequence"/>
</dbReference>
<accession>A0A4R9LY86</accession>
<dbReference type="OrthoDB" id="1814621at2"/>
<evidence type="ECO:0000313" key="4">
    <source>
        <dbReference type="EMBL" id="TGN18307.1"/>
    </source>
</evidence>
<feature type="transmembrane region" description="Helical" evidence="1">
    <location>
        <begin position="94"/>
        <end position="111"/>
    </location>
</feature>
<evidence type="ECO:0000259" key="2">
    <source>
        <dbReference type="Pfam" id="PF19830"/>
    </source>
</evidence>
<keyword evidence="1" id="KW-0812">Transmembrane</keyword>
<dbReference type="InterPro" id="IPR058671">
    <property type="entry name" value="DUF6311_C"/>
</dbReference>
<protein>
    <recommendedName>
        <fullName evidence="6">Dolichyl-phosphate-mannose--protein mannosyltransferase</fullName>
    </recommendedName>
</protein>
<feature type="transmembrane region" description="Helical" evidence="1">
    <location>
        <begin position="208"/>
        <end position="230"/>
    </location>
</feature>
<feature type="transmembrane region" description="Helical" evidence="1">
    <location>
        <begin position="379"/>
        <end position="396"/>
    </location>
</feature>
<feature type="domain" description="DUF6311" evidence="3">
    <location>
        <begin position="422"/>
        <end position="526"/>
    </location>
</feature>
<evidence type="ECO:0000256" key="1">
    <source>
        <dbReference type="SAM" id="Phobius"/>
    </source>
</evidence>
<keyword evidence="5" id="KW-1185">Reference proteome</keyword>
<comment type="caution">
    <text evidence="4">The sequence shown here is derived from an EMBL/GenBank/DDBJ whole genome shotgun (WGS) entry which is preliminary data.</text>
</comment>
<dbReference type="Pfam" id="PF19830">
    <property type="entry name" value="DUF6311"/>
    <property type="match status" value="1"/>
</dbReference>
<gene>
    <name evidence="4" type="ORF">EHS15_12945</name>
</gene>
<feature type="transmembrane region" description="Helical" evidence="1">
    <location>
        <begin position="355"/>
        <end position="372"/>
    </location>
</feature>
<feature type="transmembrane region" description="Helical" evidence="1">
    <location>
        <begin position="307"/>
        <end position="323"/>
    </location>
</feature>